<sequence length="123" mass="13702">FVFVDRIDHCYDKPSAVPVEAQSDPDSPFVSKTPEQCSQMLLRLREDTDSEIVPYYVMIMVERPQKDDTVLLVSAVIEAPVCTVRATFEASAQAIVLCLTGHRGIEEDIESAEGKEDGVYHGR</sequence>
<gene>
    <name evidence="1" type="ORF">M436DRAFT_54942</name>
</gene>
<dbReference type="RefSeq" id="XP_013424092.1">
    <property type="nucleotide sequence ID" value="XM_013568638.1"/>
</dbReference>
<dbReference type="GeneID" id="25412027"/>
<dbReference type="OrthoDB" id="4483229at2759"/>
<reference evidence="1 2" key="1">
    <citation type="journal article" date="2014" name="BMC Genomics">
        <title>Genome sequencing of four Aureobasidium pullulans varieties: biotechnological potential, stress tolerance, and description of new species.</title>
        <authorList>
            <person name="Gostin Ar C."/>
            <person name="Ohm R.A."/>
            <person name="Kogej T."/>
            <person name="Sonjak S."/>
            <person name="Turk M."/>
            <person name="Zajc J."/>
            <person name="Zalar P."/>
            <person name="Grube M."/>
            <person name="Sun H."/>
            <person name="Han J."/>
            <person name="Sharma A."/>
            <person name="Chiniquy J."/>
            <person name="Ngan C.Y."/>
            <person name="Lipzen A."/>
            <person name="Barry K."/>
            <person name="Grigoriev I.V."/>
            <person name="Gunde-Cimerman N."/>
        </authorList>
    </citation>
    <scope>NUCLEOTIDE SEQUENCE [LARGE SCALE GENOMIC DNA]</scope>
    <source>
        <strain evidence="1 2">CBS 147.97</strain>
    </source>
</reference>
<feature type="non-terminal residue" evidence="1">
    <location>
        <position position="1"/>
    </location>
</feature>
<keyword evidence="2" id="KW-1185">Reference proteome</keyword>
<evidence type="ECO:0000313" key="2">
    <source>
        <dbReference type="Proteomes" id="UP000027730"/>
    </source>
</evidence>
<dbReference type="HOGENOM" id="CLU_108091_0_0_1"/>
<dbReference type="EMBL" id="KL584719">
    <property type="protein sequence ID" value="KEQ70034.1"/>
    <property type="molecule type" value="Genomic_DNA"/>
</dbReference>
<proteinExistence type="predicted"/>
<name>A0A074WER3_9PEZI</name>
<evidence type="ECO:0000313" key="1">
    <source>
        <dbReference type="EMBL" id="KEQ70034.1"/>
    </source>
</evidence>
<organism evidence="1 2">
    <name type="scientific">Aureobasidium namibiae CBS 147.97</name>
    <dbReference type="NCBI Taxonomy" id="1043004"/>
    <lineage>
        <taxon>Eukaryota</taxon>
        <taxon>Fungi</taxon>
        <taxon>Dikarya</taxon>
        <taxon>Ascomycota</taxon>
        <taxon>Pezizomycotina</taxon>
        <taxon>Dothideomycetes</taxon>
        <taxon>Dothideomycetidae</taxon>
        <taxon>Dothideales</taxon>
        <taxon>Saccotheciaceae</taxon>
        <taxon>Aureobasidium</taxon>
    </lineage>
</organism>
<protein>
    <submittedName>
        <fullName evidence="1">Uncharacterized protein</fullName>
    </submittedName>
</protein>
<dbReference type="Proteomes" id="UP000027730">
    <property type="component" value="Unassembled WGS sequence"/>
</dbReference>
<accession>A0A074WER3</accession>
<dbReference type="AlphaFoldDB" id="A0A074WER3"/>